<evidence type="ECO:0000259" key="1">
    <source>
        <dbReference type="Pfam" id="PF04572"/>
    </source>
</evidence>
<dbReference type="InterPro" id="IPR007652">
    <property type="entry name" value="A1-4-GlycosylTfrase_dom"/>
</dbReference>
<dbReference type="OrthoDB" id="409543at2759"/>
<protein>
    <submittedName>
        <fullName evidence="3">Uncharacterized protein LOC108681094</fullName>
    </submittedName>
</protein>
<evidence type="ECO:0000313" key="3">
    <source>
        <dbReference type="RefSeq" id="XP_018025569.1"/>
    </source>
</evidence>
<gene>
    <name evidence="3" type="primary">LOC108681094</name>
</gene>
<dbReference type="GeneID" id="108681094"/>
<proteinExistence type="predicted"/>
<reference evidence="3" key="1">
    <citation type="submission" date="2025-08" db="UniProtKB">
        <authorList>
            <consortium name="RefSeq"/>
        </authorList>
    </citation>
    <scope>IDENTIFICATION</scope>
    <source>
        <tissue evidence="3">Whole organism</tissue>
    </source>
</reference>
<evidence type="ECO:0000313" key="2">
    <source>
        <dbReference type="Proteomes" id="UP000694843"/>
    </source>
</evidence>
<accession>A0A8B7PHD7</accession>
<dbReference type="Pfam" id="PF04572">
    <property type="entry name" value="Gb3_synth"/>
    <property type="match status" value="1"/>
</dbReference>
<feature type="domain" description="Alpha 1,4-glycosyltransferase" evidence="1">
    <location>
        <begin position="93"/>
        <end position="178"/>
    </location>
</feature>
<name>A0A8B7PHD7_HYAAZ</name>
<organism evidence="2 3">
    <name type="scientific">Hyalella azteca</name>
    <name type="common">Amphipod</name>
    <dbReference type="NCBI Taxonomy" id="294128"/>
    <lineage>
        <taxon>Eukaryota</taxon>
        <taxon>Metazoa</taxon>
        <taxon>Ecdysozoa</taxon>
        <taxon>Arthropoda</taxon>
        <taxon>Crustacea</taxon>
        <taxon>Multicrustacea</taxon>
        <taxon>Malacostraca</taxon>
        <taxon>Eumalacostraca</taxon>
        <taxon>Peracarida</taxon>
        <taxon>Amphipoda</taxon>
        <taxon>Senticaudata</taxon>
        <taxon>Talitrida</taxon>
        <taxon>Talitroidea</taxon>
        <taxon>Hyalellidae</taxon>
        <taxon>Hyalella</taxon>
    </lineage>
</organism>
<keyword evidence="2" id="KW-1185">Reference proteome</keyword>
<dbReference type="KEGG" id="hazt:108681094"/>
<dbReference type="AlphaFoldDB" id="A0A8B7PHD7"/>
<dbReference type="Proteomes" id="UP000694843">
    <property type="component" value="Unplaced"/>
</dbReference>
<sequence>MPRRLLRFIADSYWPFLSGILYNAVGPMGISNFMRSNKCTRNVITPQNAPAKYPAPDEQIGQRLVISNDSQLSGKRLTRKESKVRNMANTTLLTDNDDEEKFNCTIDVYAKTAHHPVYYISSHALFHSDKALVGPDDVIFPGSFTVELYSSFTSSIPSEDGSVMDFIAQKTCPRTHSKCPSLLRK</sequence>
<dbReference type="RefSeq" id="XP_018025569.1">
    <property type="nucleotide sequence ID" value="XM_018170080.1"/>
</dbReference>